<comment type="caution">
    <text evidence="3">The sequence shown here is derived from an EMBL/GenBank/DDBJ whole genome shotgun (WGS) entry which is preliminary data.</text>
</comment>
<feature type="compositionally biased region" description="Basic and acidic residues" evidence="2">
    <location>
        <begin position="436"/>
        <end position="449"/>
    </location>
</feature>
<dbReference type="Pfam" id="PF20067">
    <property type="entry name" value="SSL_N"/>
    <property type="match status" value="1"/>
</dbReference>
<proteinExistence type="predicted"/>
<dbReference type="Gene3D" id="2.120.10.30">
    <property type="entry name" value="TolB, C-terminal domain"/>
    <property type="match status" value="2"/>
</dbReference>
<sequence>MPTRLEPPLPLEGALARNNILDRVERVLDGQIVGPESIASRQPHEIFVGVEGGKILRIWGQEYDNFEIVSSIGPECDTGGMSEEVCGRPLGLRFTLDGKLLVADCYLGIWVLNVDTGKIHWLHGSKAGQTEVFVDRLPGSPDNIRSNGKDGYYIAIVTIFPESLREVGNIAGRLPLLRQLVTRILYLTRIGLETWAKWVSSHSIDQAAKKIFDFLTMSEHTLSHSNLSVVVEVDGEGEVIGSLQGHSGQQVQISQANRVGDYMFLGSPFNSYLGKLYVGGKQQQQQQQQVTEGQQQVKEGQQQVKEGQQQQQQVKEGQQQVKEGQQQVKEGQQQQQHVKEAQQQVTEGQQQVKEGQQQVKEGQQQVKEGQQQQQQVKEGQQQVTEGQQQVKQGQQQVKEGQQQVKGQQQVNGKQQQVKEGQQQVKGQQQVNGKQQQVKERQQQQGKEEL</sequence>
<feature type="compositionally biased region" description="Low complexity" evidence="2">
    <location>
        <begin position="406"/>
        <end position="435"/>
    </location>
</feature>
<protein>
    <recommendedName>
        <fullName evidence="5">Adipocyte plasma membrane-associated protein</fullName>
    </recommendedName>
</protein>
<keyword evidence="4" id="KW-1185">Reference proteome</keyword>
<keyword evidence="1" id="KW-0175">Coiled coil</keyword>
<dbReference type="PANTHER" id="PTHR10426:SF88">
    <property type="entry name" value="ADIPOCYTE PLASMA MEMBRANE-ASSOCIATED PROTEIN HEMOMUCIN-RELATED"/>
    <property type="match status" value="1"/>
</dbReference>
<dbReference type="GO" id="GO:0012505">
    <property type="term" value="C:endomembrane system"/>
    <property type="evidence" value="ECO:0007669"/>
    <property type="project" value="TreeGrafter"/>
</dbReference>
<reference evidence="3" key="1">
    <citation type="submission" date="2023-11" db="EMBL/GenBank/DDBJ databases">
        <title>Genome assemblies of two species of porcelain crab, Petrolisthes cinctipes and Petrolisthes manimaculis (Anomura: Porcellanidae).</title>
        <authorList>
            <person name="Angst P."/>
        </authorList>
    </citation>
    <scope>NUCLEOTIDE SEQUENCE</scope>
    <source>
        <strain evidence="3">PB745_02</strain>
        <tissue evidence="3">Gill</tissue>
    </source>
</reference>
<gene>
    <name evidence="3" type="ORF">Pmani_002347</name>
</gene>
<evidence type="ECO:0000313" key="3">
    <source>
        <dbReference type="EMBL" id="KAK4327177.1"/>
    </source>
</evidence>
<evidence type="ECO:0000256" key="1">
    <source>
        <dbReference type="SAM" id="Coils"/>
    </source>
</evidence>
<evidence type="ECO:0000256" key="2">
    <source>
        <dbReference type="SAM" id="MobiDB-lite"/>
    </source>
</evidence>
<evidence type="ECO:0000313" key="4">
    <source>
        <dbReference type="Proteomes" id="UP001292094"/>
    </source>
</evidence>
<dbReference type="Proteomes" id="UP001292094">
    <property type="component" value="Unassembled WGS sequence"/>
</dbReference>
<evidence type="ECO:0008006" key="5">
    <source>
        <dbReference type="Google" id="ProtNLM"/>
    </source>
</evidence>
<name>A0AAE1QL64_9EUCA</name>
<dbReference type="SUPFAM" id="SSF63829">
    <property type="entry name" value="Calcium-dependent phosphotriesterase"/>
    <property type="match status" value="1"/>
</dbReference>
<feature type="coiled-coil region" evidence="1">
    <location>
        <begin position="314"/>
        <end position="372"/>
    </location>
</feature>
<dbReference type="PANTHER" id="PTHR10426">
    <property type="entry name" value="STRICTOSIDINE SYNTHASE-RELATED"/>
    <property type="match status" value="1"/>
</dbReference>
<dbReference type="GO" id="GO:0016787">
    <property type="term" value="F:hydrolase activity"/>
    <property type="evidence" value="ECO:0007669"/>
    <property type="project" value="TreeGrafter"/>
</dbReference>
<dbReference type="AlphaFoldDB" id="A0AAE1QL64"/>
<accession>A0AAE1QL64</accession>
<organism evidence="3 4">
    <name type="scientific">Petrolisthes manimaculis</name>
    <dbReference type="NCBI Taxonomy" id="1843537"/>
    <lineage>
        <taxon>Eukaryota</taxon>
        <taxon>Metazoa</taxon>
        <taxon>Ecdysozoa</taxon>
        <taxon>Arthropoda</taxon>
        <taxon>Crustacea</taxon>
        <taxon>Multicrustacea</taxon>
        <taxon>Malacostraca</taxon>
        <taxon>Eumalacostraca</taxon>
        <taxon>Eucarida</taxon>
        <taxon>Decapoda</taxon>
        <taxon>Pleocyemata</taxon>
        <taxon>Anomura</taxon>
        <taxon>Galatheoidea</taxon>
        <taxon>Porcellanidae</taxon>
        <taxon>Petrolisthes</taxon>
    </lineage>
</organism>
<dbReference type="EMBL" id="JAWZYT010000167">
    <property type="protein sequence ID" value="KAK4327177.1"/>
    <property type="molecule type" value="Genomic_DNA"/>
</dbReference>
<feature type="region of interest" description="Disordered" evidence="2">
    <location>
        <begin position="406"/>
        <end position="449"/>
    </location>
</feature>
<dbReference type="InterPro" id="IPR011042">
    <property type="entry name" value="6-blade_b-propeller_TolB-like"/>
</dbReference>